<feature type="transmembrane region" description="Helical" evidence="2">
    <location>
        <begin position="624"/>
        <end position="640"/>
    </location>
</feature>
<dbReference type="STRING" id="36050.A0A1B8B9V4"/>
<feature type="transmembrane region" description="Helical" evidence="2">
    <location>
        <begin position="118"/>
        <end position="138"/>
    </location>
</feature>
<feature type="transmembrane region" description="Helical" evidence="2">
    <location>
        <begin position="575"/>
        <end position="594"/>
    </location>
</feature>
<evidence type="ECO:0000313" key="3">
    <source>
        <dbReference type="EMBL" id="OBS29478.1"/>
    </source>
</evidence>
<evidence type="ECO:0000256" key="1">
    <source>
        <dbReference type="SAM" id="MobiDB-lite"/>
    </source>
</evidence>
<dbReference type="Proteomes" id="UP000091967">
    <property type="component" value="Unassembled WGS sequence"/>
</dbReference>
<feature type="transmembrane region" description="Helical" evidence="2">
    <location>
        <begin position="221"/>
        <end position="240"/>
    </location>
</feature>
<keyword evidence="2" id="KW-0812">Transmembrane</keyword>
<dbReference type="AlphaFoldDB" id="A0A1B8B9V4"/>
<feature type="transmembrane region" description="Helical" evidence="2">
    <location>
        <begin position="432"/>
        <end position="457"/>
    </location>
</feature>
<name>A0A1B8B9V4_FUSPO</name>
<feature type="transmembrane region" description="Helical" evidence="2">
    <location>
        <begin position="647"/>
        <end position="667"/>
    </location>
</feature>
<comment type="caution">
    <text evidence="3">The sequence shown here is derived from an EMBL/GenBank/DDBJ whole genome shotgun (WGS) entry which is preliminary data.</text>
</comment>
<dbReference type="EMBL" id="LYXU01000001">
    <property type="protein sequence ID" value="OBS29478.1"/>
    <property type="molecule type" value="Genomic_DNA"/>
</dbReference>
<feature type="transmembrane region" description="Helical" evidence="2">
    <location>
        <begin position="539"/>
        <end position="555"/>
    </location>
</feature>
<feature type="transmembrane region" description="Helical" evidence="2">
    <location>
        <begin position="601"/>
        <end position="618"/>
    </location>
</feature>
<protein>
    <submittedName>
        <fullName evidence="3">Uncharacterized protein</fullName>
    </submittedName>
</protein>
<accession>A0A1B8B9V4</accession>
<keyword evidence="2" id="KW-1133">Transmembrane helix</keyword>
<feature type="region of interest" description="Disordered" evidence="1">
    <location>
        <begin position="1"/>
        <end position="36"/>
    </location>
</feature>
<reference evidence="3 4" key="1">
    <citation type="submission" date="2016-06" db="EMBL/GenBank/DDBJ databases">
        <title>Living apart together: crosstalk between the core and supernumerary genomes in a fungal plant pathogen.</title>
        <authorList>
            <person name="Vanheule A."/>
            <person name="Audenaert K."/>
            <person name="Warris S."/>
            <person name="Van De Geest H."/>
            <person name="Schijlen E."/>
            <person name="Hofte M."/>
            <person name="De Saeger S."/>
            <person name="Haesaert G."/>
            <person name="Waalwijk C."/>
            <person name="Van Der Lee T."/>
        </authorList>
    </citation>
    <scope>NUCLEOTIDE SEQUENCE [LARGE SCALE GENOMIC DNA]</scope>
    <source>
        <strain evidence="3 4">2516</strain>
    </source>
</reference>
<gene>
    <name evidence="3" type="ORF">FPOA_03415</name>
</gene>
<keyword evidence="4" id="KW-1185">Reference proteome</keyword>
<feature type="compositionally biased region" description="Basic and acidic residues" evidence="1">
    <location>
        <begin position="8"/>
        <end position="20"/>
    </location>
</feature>
<keyword evidence="2" id="KW-0472">Membrane</keyword>
<feature type="transmembrane region" description="Helical" evidence="2">
    <location>
        <begin position="71"/>
        <end position="91"/>
    </location>
</feature>
<organism evidence="3 4">
    <name type="scientific">Fusarium poae</name>
    <dbReference type="NCBI Taxonomy" id="36050"/>
    <lineage>
        <taxon>Eukaryota</taxon>
        <taxon>Fungi</taxon>
        <taxon>Dikarya</taxon>
        <taxon>Ascomycota</taxon>
        <taxon>Pezizomycotina</taxon>
        <taxon>Sordariomycetes</taxon>
        <taxon>Hypocreomycetidae</taxon>
        <taxon>Hypocreales</taxon>
        <taxon>Nectriaceae</taxon>
        <taxon>Fusarium</taxon>
    </lineage>
</organism>
<evidence type="ECO:0000313" key="4">
    <source>
        <dbReference type="Proteomes" id="UP000091967"/>
    </source>
</evidence>
<sequence length="685" mass="78504">MSDSANRLLDDPPDVERASTPREPAPRSPGTLEKPKRSSFSFIASIRSSFTVAGKDIRSIPRYKSSKLRRLLWEFLASITIVSLLIALFFLTFRVNLQSTDPCGPDGDFRLKTDQDDYFIYNSNLWALSGFFEVTLGWGEFDFTTAKLIDVAWDLVIGRGGQAIMSLIAWRVFTEYLEVSLATKPATYTTVWLLRFHQDTSVLSSIRLFSQFFRRGLASKLAMWIMALTLSFILAFPTIAGSMTGYTAFNDLYITSSDDRLFPFNSVRPIAYVVHDGDRTANFTKDYIVPWRSGITYARSGRKMMFWDFCFGYNETWYDGTCDLQRNVSYYIQQYGFNSPGNERTRSGDNMTEFCGETIDGPPLNISAYYLPDDFYWRSNSSKNATIKTNPYPDRTKMLFTVDNDMYNLTQLFDNGVCQPAKDKDAVQRYQWGFSFLQLYIVTILLLLWSLALVALWKTSHDMLKLNHRETTSQDWKGLLDLTDKIRMQVDQAGIDIDSLSDKQLEYEIQEVLQGGSISSPQLPKGYFNVCRWLWRKKWWFILVILTLVLFVSEHQRPRVPSTPATLGPELQRNILQFALPYTAICLSAAFAFGSSLLQKVVVFVLACGLCIPLFFYETSFRDFVLPGTFFGFFLAFGIGSTKGSRFVLFSVPFLCNYIVIFVLHFHSIAVQPTFNYTIELYDDI</sequence>
<evidence type="ECO:0000256" key="2">
    <source>
        <dbReference type="SAM" id="Phobius"/>
    </source>
</evidence>
<proteinExistence type="predicted"/>
<dbReference type="OMA" id="QRYQWGF"/>